<dbReference type="eggNOG" id="ENOG502RZCA">
    <property type="taxonomic scope" value="Eukaryota"/>
</dbReference>
<feature type="transmembrane region" description="Helical" evidence="8">
    <location>
        <begin position="108"/>
        <end position="130"/>
    </location>
</feature>
<dbReference type="GO" id="GO:0003333">
    <property type="term" value="P:amino acid transmembrane transport"/>
    <property type="evidence" value="ECO:0007669"/>
    <property type="project" value="InterPro"/>
</dbReference>
<keyword evidence="10" id="KW-1185">Reference proteome</keyword>
<protein>
    <recommendedName>
        <fullName evidence="11">Amino acid transporter transmembrane domain-containing protein</fullName>
    </recommendedName>
</protein>
<reference evidence="9" key="1">
    <citation type="submission" date="2009-08" db="EMBL/GenBank/DDBJ databases">
        <title>Annotation of Salpingoeca rosetta.</title>
        <authorList>
            <consortium name="The Broad Institute Genome Sequencing Platform"/>
            <person name="Russ C."/>
            <person name="Cuomo C."/>
            <person name="Burger G."/>
            <person name="Gray M.W."/>
            <person name="Holland P.W.H."/>
            <person name="King N."/>
            <person name="Lang F.B.F."/>
            <person name="Roger A.J."/>
            <person name="Ruiz-Trillo I."/>
            <person name="Young S.K."/>
            <person name="Zeng Q."/>
            <person name="Gargeya S."/>
            <person name="Alvarado L."/>
            <person name="Berlin A."/>
            <person name="Chapman S.B."/>
            <person name="Chen Z."/>
            <person name="Freedman E."/>
            <person name="Gellesch M."/>
            <person name="Goldberg J."/>
            <person name="Griggs A."/>
            <person name="Gujja S."/>
            <person name="Heilman E."/>
            <person name="Heiman D."/>
            <person name="Howarth C."/>
            <person name="Mehta T."/>
            <person name="Neiman D."/>
            <person name="Pearson M."/>
            <person name="Roberts A."/>
            <person name="Saif S."/>
            <person name="Shea T."/>
            <person name="Shenoy N."/>
            <person name="Sisk P."/>
            <person name="Stolte C."/>
            <person name="Sykes S."/>
            <person name="White J."/>
            <person name="Yandava C."/>
            <person name="Haas B."/>
            <person name="Nusbaum C."/>
            <person name="Birren B."/>
        </authorList>
    </citation>
    <scope>NUCLEOTIDE SEQUENCE [LARGE SCALE GENOMIC DNA]</scope>
    <source>
        <strain evidence="9">ATCC 50818</strain>
    </source>
</reference>
<dbReference type="OrthoDB" id="19473at2759"/>
<dbReference type="Proteomes" id="UP000007799">
    <property type="component" value="Unassembled WGS sequence"/>
</dbReference>
<feature type="transmembrane region" description="Helical" evidence="8">
    <location>
        <begin position="48"/>
        <end position="71"/>
    </location>
</feature>
<evidence type="ECO:0000256" key="6">
    <source>
        <dbReference type="ARBA" id="ARBA00022989"/>
    </source>
</evidence>
<dbReference type="InterPro" id="IPR018227">
    <property type="entry name" value="Amino_acid_transport_2"/>
</dbReference>
<evidence type="ECO:0000313" key="9">
    <source>
        <dbReference type="EMBL" id="EGD77086.1"/>
    </source>
</evidence>
<keyword evidence="3" id="KW-1003">Cell membrane</keyword>
<dbReference type="GO" id="GO:0005886">
    <property type="term" value="C:plasma membrane"/>
    <property type="evidence" value="ECO:0007669"/>
    <property type="project" value="UniProtKB-SubCell"/>
</dbReference>
<evidence type="ECO:0000256" key="3">
    <source>
        <dbReference type="ARBA" id="ARBA00022475"/>
    </source>
</evidence>
<comment type="subcellular location">
    <subcellularLocation>
        <location evidence="1">Cell inner membrane</location>
        <topology evidence="1">Multi-pass membrane protein</topology>
    </subcellularLocation>
</comment>
<dbReference type="EMBL" id="GL832976">
    <property type="protein sequence ID" value="EGD77086.1"/>
    <property type="molecule type" value="Genomic_DNA"/>
</dbReference>
<dbReference type="OMA" id="AWSKAFC"/>
<feature type="transmembrane region" description="Helical" evidence="8">
    <location>
        <begin position="237"/>
        <end position="255"/>
    </location>
</feature>
<sequence>MAGAGDGGAGAGGQPLPFKEALFCFFVSIATILGTGILALPVKLYECGFGPFVVTFLFALLAQTGVVWLMVEILQRAEHRMAHSASGPQASPSLHSLAAMYLARPIRFVFNLSAMVHFVSLLIGYVLAWSKAFCQLAGCEDRVVITPFVIVFTAAIVIFNKQLQPLVTTLTFIKCVMLIVMVGVVGYIGSKADIDPSTSWPAMGSPFLIGTIALGGVVNVMPVLYERIPKSSTAIRQFRSSVTAGVAVCWALNILW</sequence>
<feature type="transmembrane region" description="Helical" evidence="8">
    <location>
        <begin position="207"/>
        <end position="225"/>
    </location>
</feature>
<dbReference type="KEGG" id="sre:PTSG_07425"/>
<evidence type="ECO:0000256" key="4">
    <source>
        <dbReference type="ARBA" id="ARBA00022519"/>
    </source>
</evidence>
<keyword evidence="4" id="KW-0997">Cell inner membrane</keyword>
<dbReference type="RefSeq" id="XP_004990925.1">
    <property type="nucleotide sequence ID" value="XM_004990868.1"/>
</dbReference>
<evidence type="ECO:0000256" key="7">
    <source>
        <dbReference type="ARBA" id="ARBA00023136"/>
    </source>
</evidence>
<feature type="transmembrane region" description="Helical" evidence="8">
    <location>
        <begin position="142"/>
        <end position="159"/>
    </location>
</feature>
<evidence type="ECO:0008006" key="11">
    <source>
        <dbReference type="Google" id="ProtNLM"/>
    </source>
</evidence>
<gene>
    <name evidence="9" type="ORF">PTSG_07425</name>
</gene>
<organism evidence="10">
    <name type="scientific">Salpingoeca rosetta (strain ATCC 50818 / BSB-021)</name>
    <dbReference type="NCBI Taxonomy" id="946362"/>
    <lineage>
        <taxon>Eukaryota</taxon>
        <taxon>Choanoflagellata</taxon>
        <taxon>Craspedida</taxon>
        <taxon>Salpingoecidae</taxon>
        <taxon>Salpingoeca</taxon>
    </lineage>
</organism>
<keyword evidence="7 8" id="KW-0472">Membrane</keyword>
<name>F2UIN7_SALR5</name>
<proteinExistence type="predicted"/>
<dbReference type="InParanoid" id="F2UIN7"/>
<dbReference type="GeneID" id="16071488"/>
<keyword evidence="2" id="KW-0813">Transport</keyword>
<feature type="transmembrane region" description="Helical" evidence="8">
    <location>
        <begin position="21"/>
        <end position="42"/>
    </location>
</feature>
<evidence type="ECO:0000256" key="1">
    <source>
        <dbReference type="ARBA" id="ARBA00004429"/>
    </source>
</evidence>
<dbReference type="PANTHER" id="PTHR16189:SF6">
    <property type="entry name" value="AMINO ACID TRANSPORTER TRANSMEMBRANE DOMAIN-CONTAINING PROTEIN"/>
    <property type="match status" value="1"/>
</dbReference>
<keyword evidence="5 8" id="KW-0812">Transmembrane</keyword>
<accession>F2UIN7</accession>
<evidence type="ECO:0000256" key="2">
    <source>
        <dbReference type="ARBA" id="ARBA00022448"/>
    </source>
</evidence>
<keyword evidence="6 8" id="KW-1133">Transmembrane helix</keyword>
<dbReference type="Pfam" id="PF03222">
    <property type="entry name" value="Trp_Tyr_perm"/>
    <property type="match status" value="1"/>
</dbReference>
<feature type="transmembrane region" description="Helical" evidence="8">
    <location>
        <begin position="166"/>
        <end position="187"/>
    </location>
</feature>
<evidence type="ECO:0000313" key="10">
    <source>
        <dbReference type="Proteomes" id="UP000007799"/>
    </source>
</evidence>
<evidence type="ECO:0000256" key="5">
    <source>
        <dbReference type="ARBA" id="ARBA00022692"/>
    </source>
</evidence>
<evidence type="ECO:0000256" key="8">
    <source>
        <dbReference type="SAM" id="Phobius"/>
    </source>
</evidence>
<dbReference type="PANTHER" id="PTHR16189">
    <property type="entry name" value="TRANSMEMBRANE PROTEIN 104-RELATED"/>
    <property type="match status" value="1"/>
</dbReference>
<dbReference type="AlphaFoldDB" id="F2UIN7"/>